<accession>A0A1M7ZXJ8</accession>
<feature type="signal peptide" evidence="1">
    <location>
        <begin position="1"/>
        <end position="18"/>
    </location>
</feature>
<evidence type="ECO:0000313" key="3">
    <source>
        <dbReference type="EMBL" id="SHO73595.1"/>
    </source>
</evidence>
<protein>
    <submittedName>
        <fullName evidence="3">Head domain of trimeric autotransporter adhesin</fullName>
    </submittedName>
</protein>
<dbReference type="CDD" id="cd12820">
    <property type="entry name" value="LbR_YadA-like"/>
    <property type="match status" value="1"/>
</dbReference>
<evidence type="ECO:0000259" key="2">
    <source>
        <dbReference type="Pfam" id="PF05658"/>
    </source>
</evidence>
<dbReference type="InterPro" id="IPR008640">
    <property type="entry name" value="Adhesin_Head_dom"/>
</dbReference>
<dbReference type="OrthoDB" id="1247310at2"/>
<feature type="domain" description="Trimeric autotransporter adhesin YadA-like head" evidence="2">
    <location>
        <begin position="181"/>
        <end position="207"/>
    </location>
</feature>
<proteinExistence type="predicted"/>
<dbReference type="SUPFAM" id="SSF101967">
    <property type="entry name" value="Adhesin YadA, collagen-binding domain"/>
    <property type="match status" value="1"/>
</dbReference>
<keyword evidence="4" id="KW-1185">Reference proteome</keyword>
<feature type="domain" description="Trimeric autotransporter adhesin YadA-like head" evidence="2">
    <location>
        <begin position="209"/>
        <end position="235"/>
    </location>
</feature>
<feature type="chain" id="PRO_5012364931" evidence="1">
    <location>
        <begin position="19"/>
        <end position="474"/>
    </location>
</feature>
<dbReference type="AlphaFoldDB" id="A0A1M7ZXJ8"/>
<dbReference type="Gene3D" id="2.60.40.4050">
    <property type="match status" value="1"/>
</dbReference>
<dbReference type="GO" id="GO:0019867">
    <property type="term" value="C:outer membrane"/>
    <property type="evidence" value="ECO:0007669"/>
    <property type="project" value="InterPro"/>
</dbReference>
<dbReference type="Pfam" id="PF05658">
    <property type="entry name" value="YadA_head"/>
    <property type="match status" value="4"/>
</dbReference>
<dbReference type="STRING" id="416016.SAMN05443547_1957"/>
<organism evidence="3 4">
    <name type="scientific">Flavobacterium cucumis</name>
    <dbReference type="NCBI Taxonomy" id="416016"/>
    <lineage>
        <taxon>Bacteria</taxon>
        <taxon>Pseudomonadati</taxon>
        <taxon>Bacteroidota</taxon>
        <taxon>Flavobacteriia</taxon>
        <taxon>Flavobacteriales</taxon>
        <taxon>Flavobacteriaceae</taxon>
        <taxon>Flavobacterium</taxon>
    </lineage>
</organism>
<feature type="domain" description="Trimeric autotransporter adhesin YadA-like head" evidence="2">
    <location>
        <begin position="237"/>
        <end position="263"/>
    </location>
</feature>
<dbReference type="EMBL" id="FRYK01000003">
    <property type="protein sequence ID" value="SHO73595.1"/>
    <property type="molecule type" value="Genomic_DNA"/>
</dbReference>
<evidence type="ECO:0000313" key="4">
    <source>
        <dbReference type="Proteomes" id="UP000184611"/>
    </source>
</evidence>
<keyword evidence="1" id="KW-0732">Signal</keyword>
<gene>
    <name evidence="3" type="ORF">SAMN05443547_1957</name>
</gene>
<dbReference type="Proteomes" id="UP000184611">
    <property type="component" value="Unassembled WGS sequence"/>
</dbReference>
<evidence type="ECO:0000256" key="1">
    <source>
        <dbReference type="SAM" id="SignalP"/>
    </source>
</evidence>
<reference evidence="4" key="1">
    <citation type="submission" date="2016-12" db="EMBL/GenBank/DDBJ databases">
        <authorList>
            <person name="Varghese N."/>
            <person name="Submissions S."/>
        </authorList>
    </citation>
    <scope>NUCLEOTIDE SEQUENCE [LARGE SCALE GENOMIC DNA]</scope>
    <source>
        <strain evidence="4">DSM 18830</strain>
    </source>
</reference>
<dbReference type="InterPro" id="IPR011049">
    <property type="entry name" value="Serralysin-like_metalloprot_C"/>
</dbReference>
<dbReference type="Gene3D" id="2.150.10.10">
    <property type="entry name" value="Serralysin-like metalloprotease, C-terminal"/>
    <property type="match status" value="1"/>
</dbReference>
<feature type="domain" description="Trimeric autotransporter adhesin YadA-like head" evidence="2">
    <location>
        <begin position="142"/>
        <end position="164"/>
    </location>
</feature>
<name>A0A1M7ZXJ8_9FLAO</name>
<dbReference type="RefSeq" id="WP_073583859.1">
    <property type="nucleotide sequence ID" value="NZ_CBCSEA010000005.1"/>
</dbReference>
<sequence length="474" mass="49159">MIKKLLLFFVFTSIVSHAQIGIGTTAPDPSSMLDIRSTNAGLLIPRVNLTSTTDNVTIPNPALSLMVYNLATQNDVTPGFYFWQGGSWSALSQSTIPTTPTSGWGLNGNTLTTGSEFLGSTNYQPLHFRVNNQQVGRFHPNGGIAFGVGALANDNHSIAIGSGARSSTSNQAIAIGQASNASGFQATAIGFQSSATANNTLSFGTNAAASGFQSYSFGVNSVSNTNNALALGTSSRATGQQATALGNEANASAQNATAIGYQAIATQSNSIILGSSTNTNNRVGIGTNTPDERLHINGSVKIVDGTQGAGRVLTSDATGRASWTNSPGLKAYADIYNNVNRIISNGTNSVSFGSTNASSNITVSNTGFTILTTGRYRISYRLTLLNNSNREVDLTYNLLLGNNVIPASLSVTRLNPNVNERISLSANVIVNLTAGQTVSLAGTPVYFQNGGGNGNGNSAFLIANGCNMTIELID</sequence>